<sequence>MLNAWQIYEIDTWPPSFIREKDSFQCLFSMVTVGRSVQTDKIRVVVVILIRDEAWFDTVAPGESLLWNVEEFLVAFSVIPANGPDQKTSEGGW</sequence>
<dbReference type="EMBL" id="JALNTZ010000004">
    <property type="protein sequence ID" value="KAJ3655486.1"/>
    <property type="molecule type" value="Genomic_DNA"/>
</dbReference>
<dbReference type="AlphaFoldDB" id="A0AA38IHN5"/>
<evidence type="ECO:0000313" key="2">
    <source>
        <dbReference type="Proteomes" id="UP001168821"/>
    </source>
</evidence>
<comment type="caution">
    <text evidence="1">The sequence shown here is derived from an EMBL/GenBank/DDBJ whole genome shotgun (WGS) entry which is preliminary data.</text>
</comment>
<proteinExistence type="predicted"/>
<evidence type="ECO:0000313" key="1">
    <source>
        <dbReference type="EMBL" id="KAJ3655486.1"/>
    </source>
</evidence>
<name>A0AA38IHN5_9CUCU</name>
<protein>
    <submittedName>
        <fullName evidence="1">Uncharacterized protein</fullName>
    </submittedName>
</protein>
<accession>A0AA38IHN5</accession>
<keyword evidence="2" id="KW-1185">Reference proteome</keyword>
<dbReference type="Proteomes" id="UP001168821">
    <property type="component" value="Unassembled WGS sequence"/>
</dbReference>
<organism evidence="1 2">
    <name type="scientific">Zophobas morio</name>
    <dbReference type="NCBI Taxonomy" id="2755281"/>
    <lineage>
        <taxon>Eukaryota</taxon>
        <taxon>Metazoa</taxon>
        <taxon>Ecdysozoa</taxon>
        <taxon>Arthropoda</taxon>
        <taxon>Hexapoda</taxon>
        <taxon>Insecta</taxon>
        <taxon>Pterygota</taxon>
        <taxon>Neoptera</taxon>
        <taxon>Endopterygota</taxon>
        <taxon>Coleoptera</taxon>
        <taxon>Polyphaga</taxon>
        <taxon>Cucujiformia</taxon>
        <taxon>Tenebrionidae</taxon>
        <taxon>Zophobas</taxon>
    </lineage>
</organism>
<gene>
    <name evidence="1" type="ORF">Zmor_014616</name>
</gene>
<reference evidence="1" key="1">
    <citation type="journal article" date="2023" name="G3 (Bethesda)">
        <title>Whole genome assemblies of Zophobas morio and Tenebrio molitor.</title>
        <authorList>
            <person name="Kaur S."/>
            <person name="Stinson S.A."/>
            <person name="diCenzo G.C."/>
        </authorList>
    </citation>
    <scope>NUCLEOTIDE SEQUENCE</scope>
    <source>
        <strain evidence="1">QUZm001</strain>
    </source>
</reference>